<reference evidence="1" key="1">
    <citation type="submission" date="2014-11" db="EMBL/GenBank/DDBJ databases">
        <authorList>
            <person name="Amaro Gonzalez C."/>
        </authorList>
    </citation>
    <scope>NUCLEOTIDE SEQUENCE</scope>
</reference>
<reference evidence="1" key="2">
    <citation type="journal article" date="2015" name="Fish Shellfish Immunol.">
        <title>Early steps in the European eel (Anguilla anguilla)-Vibrio vulnificus interaction in the gills: Role of the RtxA13 toxin.</title>
        <authorList>
            <person name="Callol A."/>
            <person name="Pajuelo D."/>
            <person name="Ebbesson L."/>
            <person name="Teles M."/>
            <person name="MacKenzie S."/>
            <person name="Amaro C."/>
        </authorList>
    </citation>
    <scope>NUCLEOTIDE SEQUENCE</scope>
</reference>
<dbReference type="AlphaFoldDB" id="A0A0E9PLD4"/>
<name>A0A0E9PLD4_ANGAN</name>
<sequence>MLIPVYICTVNIAQWCLRLQEVLLFSKLSKN</sequence>
<organism evidence="1">
    <name type="scientific">Anguilla anguilla</name>
    <name type="common">European freshwater eel</name>
    <name type="synonym">Muraena anguilla</name>
    <dbReference type="NCBI Taxonomy" id="7936"/>
    <lineage>
        <taxon>Eukaryota</taxon>
        <taxon>Metazoa</taxon>
        <taxon>Chordata</taxon>
        <taxon>Craniata</taxon>
        <taxon>Vertebrata</taxon>
        <taxon>Euteleostomi</taxon>
        <taxon>Actinopterygii</taxon>
        <taxon>Neopterygii</taxon>
        <taxon>Teleostei</taxon>
        <taxon>Anguilliformes</taxon>
        <taxon>Anguillidae</taxon>
        <taxon>Anguilla</taxon>
    </lineage>
</organism>
<protein>
    <submittedName>
        <fullName evidence="1">Uncharacterized protein</fullName>
    </submittedName>
</protein>
<proteinExistence type="predicted"/>
<accession>A0A0E9PLD4</accession>
<evidence type="ECO:0000313" key="1">
    <source>
        <dbReference type="EMBL" id="JAH04653.1"/>
    </source>
</evidence>
<dbReference type="EMBL" id="GBXM01103924">
    <property type="protein sequence ID" value="JAH04653.1"/>
    <property type="molecule type" value="Transcribed_RNA"/>
</dbReference>